<feature type="non-terminal residue" evidence="1">
    <location>
        <position position="109"/>
    </location>
</feature>
<reference evidence="1" key="1">
    <citation type="submission" date="2021-06" db="EMBL/GenBank/DDBJ databases">
        <authorList>
            <person name="Kallberg Y."/>
            <person name="Tangrot J."/>
            <person name="Rosling A."/>
        </authorList>
    </citation>
    <scope>NUCLEOTIDE SEQUENCE</scope>
    <source>
        <strain evidence="1">CL356</strain>
    </source>
</reference>
<feature type="non-terminal residue" evidence="1">
    <location>
        <position position="1"/>
    </location>
</feature>
<evidence type="ECO:0000313" key="1">
    <source>
        <dbReference type="EMBL" id="CAG8739690.1"/>
    </source>
</evidence>
<gene>
    <name evidence="1" type="ORF">ACOLOM_LOCUS12103</name>
</gene>
<comment type="caution">
    <text evidence="1">The sequence shown here is derived from an EMBL/GenBank/DDBJ whole genome shotgun (WGS) entry which is preliminary data.</text>
</comment>
<keyword evidence="2" id="KW-1185">Reference proteome</keyword>
<name>A0ACA9Q7R6_9GLOM</name>
<organism evidence="1 2">
    <name type="scientific">Acaulospora colombiana</name>
    <dbReference type="NCBI Taxonomy" id="27376"/>
    <lineage>
        <taxon>Eukaryota</taxon>
        <taxon>Fungi</taxon>
        <taxon>Fungi incertae sedis</taxon>
        <taxon>Mucoromycota</taxon>
        <taxon>Glomeromycotina</taxon>
        <taxon>Glomeromycetes</taxon>
        <taxon>Diversisporales</taxon>
        <taxon>Acaulosporaceae</taxon>
        <taxon>Acaulospora</taxon>
    </lineage>
</organism>
<protein>
    <submittedName>
        <fullName evidence="1">6849_t:CDS:1</fullName>
    </submittedName>
</protein>
<dbReference type="Proteomes" id="UP000789525">
    <property type="component" value="Unassembled WGS sequence"/>
</dbReference>
<proteinExistence type="predicted"/>
<dbReference type="EMBL" id="CAJVPT010047240">
    <property type="protein sequence ID" value="CAG8739690.1"/>
    <property type="molecule type" value="Genomic_DNA"/>
</dbReference>
<sequence>MIVRIAAASTANTISMIVSDVVVKNMPSPGMLVTVVKTDAVVDISAVVVIICALGVVVMKNVTILVIVGIDSTITLIYGSISLQQYVKAAKSIIMSVADIAVTATNWVL</sequence>
<evidence type="ECO:0000313" key="2">
    <source>
        <dbReference type="Proteomes" id="UP000789525"/>
    </source>
</evidence>
<accession>A0ACA9Q7R6</accession>